<keyword evidence="8" id="KW-1185">Reference proteome</keyword>
<organism evidence="7 8">
    <name type="scientific">Apibacter adventoris</name>
    <dbReference type="NCBI Taxonomy" id="1679466"/>
    <lineage>
        <taxon>Bacteria</taxon>
        <taxon>Pseudomonadati</taxon>
        <taxon>Bacteroidota</taxon>
        <taxon>Flavobacteriia</taxon>
        <taxon>Flavobacteriales</taxon>
        <taxon>Weeksellaceae</taxon>
        <taxon>Apibacter</taxon>
    </lineage>
</organism>
<evidence type="ECO:0000259" key="6">
    <source>
        <dbReference type="Pfam" id="PF04932"/>
    </source>
</evidence>
<dbReference type="InterPro" id="IPR007016">
    <property type="entry name" value="O-antigen_ligase-rel_domated"/>
</dbReference>
<sequence>MLKKINISLFLALALISLVLGYAISNIFVILLVIIGIYYIFKNKKYVFHAWQIPILLFFLYEVVTLLWTINNKATIHHLKLELPILLLPVFVSQFPKLDRNDIYKIIRWFSIGLIIYFLACLSNAFFIYQKTYNIEVFFYHQLVSLFNNHAIYISLYCSFCILGLINIKKPNVFDLLLICLLFLFLLLLASKNIIISVFIIQIIIFFSNKKFWGIKFIALLIFFISGWFLFLYDNPIRERFLEELNYLDFSQVLFSKDFQDYHWTGTNLRVFQLRLGYEILEQYHKWIEGLGLGASQGILDICYKKYHCEQYYSYNFHNQYMQTLVESGLLGLLLLIILILYCFYISIKDKNLFIFIFISLICLLFITEVVFFRQKGVIFFSLGYTIFFSIKK</sequence>
<comment type="caution">
    <text evidence="7">The sequence shown here is derived from an EMBL/GenBank/DDBJ whole genome shotgun (WGS) entry which is preliminary data.</text>
</comment>
<dbReference type="EMBL" id="PSZM01000001">
    <property type="protein sequence ID" value="PQL95487.1"/>
    <property type="molecule type" value="Genomic_DNA"/>
</dbReference>
<feature type="transmembrane region" description="Helical" evidence="5">
    <location>
        <begin position="7"/>
        <end position="40"/>
    </location>
</feature>
<proteinExistence type="predicted"/>
<protein>
    <recommendedName>
        <fullName evidence="6">O-antigen ligase-related domain-containing protein</fullName>
    </recommendedName>
</protein>
<evidence type="ECO:0000256" key="5">
    <source>
        <dbReference type="SAM" id="Phobius"/>
    </source>
</evidence>
<evidence type="ECO:0000256" key="4">
    <source>
        <dbReference type="ARBA" id="ARBA00023136"/>
    </source>
</evidence>
<gene>
    <name evidence="7" type="ORF">C4S77_01450</name>
</gene>
<evidence type="ECO:0000256" key="1">
    <source>
        <dbReference type="ARBA" id="ARBA00004141"/>
    </source>
</evidence>
<keyword evidence="2 5" id="KW-0812">Transmembrane</keyword>
<dbReference type="AlphaFoldDB" id="A0A2S8AGK4"/>
<dbReference type="Proteomes" id="UP000238042">
    <property type="component" value="Unassembled WGS sequence"/>
</dbReference>
<dbReference type="InterPro" id="IPR051533">
    <property type="entry name" value="WaaL-like"/>
</dbReference>
<feature type="transmembrane region" description="Helical" evidence="5">
    <location>
        <begin position="180"/>
        <end position="207"/>
    </location>
</feature>
<dbReference type="GO" id="GO:0016020">
    <property type="term" value="C:membrane"/>
    <property type="evidence" value="ECO:0007669"/>
    <property type="project" value="UniProtKB-SubCell"/>
</dbReference>
<keyword evidence="4 5" id="KW-0472">Membrane</keyword>
<dbReference type="OrthoDB" id="1093278at2"/>
<dbReference type="Pfam" id="PF04932">
    <property type="entry name" value="Wzy_C"/>
    <property type="match status" value="1"/>
</dbReference>
<feature type="transmembrane region" description="Helical" evidence="5">
    <location>
        <begin position="46"/>
        <end position="70"/>
    </location>
</feature>
<feature type="transmembrane region" description="Helical" evidence="5">
    <location>
        <begin position="213"/>
        <end position="233"/>
    </location>
</feature>
<evidence type="ECO:0000256" key="2">
    <source>
        <dbReference type="ARBA" id="ARBA00022692"/>
    </source>
</evidence>
<evidence type="ECO:0000256" key="3">
    <source>
        <dbReference type="ARBA" id="ARBA00022989"/>
    </source>
</evidence>
<reference evidence="7 8" key="1">
    <citation type="submission" date="2018-02" db="EMBL/GenBank/DDBJ databases">
        <title>Genome sequences of Apibacter spp., gut symbionts of Asian honey bees.</title>
        <authorList>
            <person name="Kwong W.K."/>
            <person name="Steele M.I."/>
            <person name="Moran N.A."/>
        </authorList>
    </citation>
    <scope>NUCLEOTIDE SEQUENCE [LARGE SCALE GENOMIC DNA]</scope>
    <source>
        <strain evidence="8">wkB301</strain>
    </source>
</reference>
<keyword evidence="3 5" id="KW-1133">Transmembrane helix</keyword>
<feature type="transmembrane region" description="Helical" evidence="5">
    <location>
        <begin position="106"/>
        <end position="130"/>
    </location>
</feature>
<feature type="domain" description="O-antigen ligase-related" evidence="6">
    <location>
        <begin position="179"/>
        <end position="337"/>
    </location>
</feature>
<dbReference type="PANTHER" id="PTHR37422:SF13">
    <property type="entry name" value="LIPOPOLYSACCHARIDE BIOSYNTHESIS PROTEIN PA4999-RELATED"/>
    <property type="match status" value="1"/>
</dbReference>
<dbReference type="PANTHER" id="PTHR37422">
    <property type="entry name" value="TEICHURONIC ACID BIOSYNTHESIS PROTEIN TUAE"/>
    <property type="match status" value="1"/>
</dbReference>
<accession>A0A2S8AGK4</accession>
<feature type="transmembrane region" description="Helical" evidence="5">
    <location>
        <begin position="150"/>
        <end position="168"/>
    </location>
</feature>
<evidence type="ECO:0000313" key="8">
    <source>
        <dbReference type="Proteomes" id="UP000238042"/>
    </source>
</evidence>
<name>A0A2S8AGK4_9FLAO</name>
<feature type="transmembrane region" description="Helical" evidence="5">
    <location>
        <begin position="354"/>
        <end position="373"/>
    </location>
</feature>
<dbReference type="RefSeq" id="WP_105245529.1">
    <property type="nucleotide sequence ID" value="NZ_PSZM01000001.1"/>
</dbReference>
<evidence type="ECO:0000313" key="7">
    <source>
        <dbReference type="EMBL" id="PQL95487.1"/>
    </source>
</evidence>
<comment type="subcellular location">
    <subcellularLocation>
        <location evidence="1">Membrane</location>
        <topology evidence="1">Multi-pass membrane protein</topology>
    </subcellularLocation>
</comment>
<feature type="transmembrane region" description="Helical" evidence="5">
    <location>
        <begin position="330"/>
        <end position="348"/>
    </location>
</feature>